<evidence type="ECO:0000256" key="2">
    <source>
        <dbReference type="SAM" id="MobiDB-lite"/>
    </source>
</evidence>
<gene>
    <name evidence="3" type="ORF">FZ040_11870</name>
</gene>
<dbReference type="OrthoDB" id="1666445at2"/>
<reference evidence="3 4" key="1">
    <citation type="submission" date="2019-08" db="EMBL/GenBank/DDBJ databases">
        <title>Selenomonas sp. mPRGC5 and Selenomonas sp. mPRGC8 isolated from ruminal fluid of dairy goat (Capra hircus).</title>
        <authorList>
            <person name="Poothong S."/>
            <person name="Nuengjamnong C."/>
            <person name="Tanasupawat S."/>
        </authorList>
    </citation>
    <scope>NUCLEOTIDE SEQUENCE [LARGE SCALE GENOMIC DNA]</scope>
    <source>
        <strain evidence="4">mPRGC5</strain>
    </source>
</reference>
<accession>A0A5D6VYC1</accession>
<proteinExistence type="predicted"/>
<organism evidence="3 4">
    <name type="scientific">Selenomonas ruminis</name>
    <dbReference type="NCBI Taxonomy" id="2593411"/>
    <lineage>
        <taxon>Bacteria</taxon>
        <taxon>Bacillati</taxon>
        <taxon>Bacillota</taxon>
        <taxon>Negativicutes</taxon>
        <taxon>Selenomonadales</taxon>
        <taxon>Selenomonadaceae</taxon>
        <taxon>Selenomonas</taxon>
    </lineage>
</organism>
<dbReference type="AlphaFoldDB" id="A0A5D6VYC1"/>
<evidence type="ECO:0000313" key="3">
    <source>
        <dbReference type="EMBL" id="TYZ20507.1"/>
    </source>
</evidence>
<dbReference type="RefSeq" id="WP_149172183.1">
    <property type="nucleotide sequence ID" value="NZ_VTOY01000014.1"/>
</dbReference>
<feature type="compositionally biased region" description="Basic and acidic residues" evidence="2">
    <location>
        <begin position="97"/>
        <end position="107"/>
    </location>
</feature>
<evidence type="ECO:0000313" key="4">
    <source>
        <dbReference type="Proteomes" id="UP000323646"/>
    </source>
</evidence>
<dbReference type="Proteomes" id="UP000323646">
    <property type="component" value="Unassembled WGS sequence"/>
</dbReference>
<sequence>MNISHQEVESIYQIVSGDGEKKVEQLAKKKEQLEVVEKDLDKLRDRRNKLKAEIKTMEYSLNANKHSNMVGELSNFGIDLEDKETMQQALRLIIENMGKEKKPEMEKSTVPSSGDTTEVKNAATASKASF</sequence>
<evidence type="ECO:0000256" key="1">
    <source>
        <dbReference type="SAM" id="Coils"/>
    </source>
</evidence>
<feature type="coiled-coil region" evidence="1">
    <location>
        <begin position="23"/>
        <end position="60"/>
    </location>
</feature>
<comment type="caution">
    <text evidence="3">The sequence shown here is derived from an EMBL/GenBank/DDBJ whole genome shotgun (WGS) entry which is preliminary data.</text>
</comment>
<name>A0A5D6VYC1_9FIRM</name>
<feature type="region of interest" description="Disordered" evidence="2">
    <location>
        <begin position="96"/>
        <end position="130"/>
    </location>
</feature>
<keyword evidence="1" id="KW-0175">Coiled coil</keyword>
<protein>
    <recommendedName>
        <fullName evidence="5">DUF4315 family protein</fullName>
    </recommendedName>
</protein>
<evidence type="ECO:0008006" key="5">
    <source>
        <dbReference type="Google" id="ProtNLM"/>
    </source>
</evidence>
<dbReference type="EMBL" id="VTOY01000014">
    <property type="protein sequence ID" value="TYZ20507.1"/>
    <property type="molecule type" value="Genomic_DNA"/>
</dbReference>
<keyword evidence="4" id="KW-1185">Reference proteome</keyword>